<organism evidence="6 7">
    <name type="scientific">Setaria digitata</name>
    <dbReference type="NCBI Taxonomy" id="48799"/>
    <lineage>
        <taxon>Eukaryota</taxon>
        <taxon>Metazoa</taxon>
        <taxon>Ecdysozoa</taxon>
        <taxon>Nematoda</taxon>
        <taxon>Chromadorea</taxon>
        <taxon>Rhabditida</taxon>
        <taxon>Spirurina</taxon>
        <taxon>Spiruromorpha</taxon>
        <taxon>Filarioidea</taxon>
        <taxon>Setariidae</taxon>
        <taxon>Setaria</taxon>
    </lineage>
</organism>
<feature type="transmembrane region" description="Helical" evidence="5">
    <location>
        <begin position="185"/>
        <end position="202"/>
    </location>
</feature>
<evidence type="ECO:0000256" key="2">
    <source>
        <dbReference type="ARBA" id="ARBA00022692"/>
    </source>
</evidence>
<dbReference type="AlphaFoldDB" id="A0A915Q6F9"/>
<reference evidence="7" key="1">
    <citation type="submission" date="2022-11" db="UniProtKB">
        <authorList>
            <consortium name="WormBaseParasite"/>
        </authorList>
    </citation>
    <scope>IDENTIFICATION</scope>
</reference>
<dbReference type="GO" id="GO:0005783">
    <property type="term" value="C:endoplasmic reticulum"/>
    <property type="evidence" value="ECO:0007669"/>
    <property type="project" value="TreeGrafter"/>
</dbReference>
<dbReference type="GO" id="GO:2001234">
    <property type="term" value="P:negative regulation of apoptotic signaling pathway"/>
    <property type="evidence" value="ECO:0007669"/>
    <property type="project" value="TreeGrafter"/>
</dbReference>
<proteinExistence type="inferred from homology"/>
<feature type="transmembrane region" description="Helical" evidence="5">
    <location>
        <begin position="208"/>
        <end position="228"/>
    </location>
</feature>
<dbReference type="PANTHER" id="PTHR23291:SF127">
    <property type="entry name" value="PROTEIN LIFEGUARD 1-LIKE"/>
    <property type="match status" value="1"/>
</dbReference>
<dbReference type="WBParaSite" id="sdigi.contig69.g3540.t1">
    <property type="protein sequence ID" value="sdigi.contig69.g3540.t1"/>
    <property type="gene ID" value="sdigi.contig69.g3540"/>
</dbReference>
<dbReference type="CDD" id="cd10428">
    <property type="entry name" value="LFG_like"/>
    <property type="match status" value="1"/>
</dbReference>
<feature type="transmembrane region" description="Helical" evidence="5">
    <location>
        <begin position="272"/>
        <end position="293"/>
    </location>
</feature>
<dbReference type="PANTHER" id="PTHR23291">
    <property type="entry name" value="BAX INHIBITOR-RELATED"/>
    <property type="match status" value="1"/>
</dbReference>
<accession>A0A915Q6F9</accession>
<keyword evidence="6" id="KW-1185">Reference proteome</keyword>
<feature type="transmembrane region" description="Helical" evidence="5">
    <location>
        <begin position="305"/>
        <end position="327"/>
    </location>
</feature>
<evidence type="ECO:0000256" key="4">
    <source>
        <dbReference type="ARBA" id="ARBA00023136"/>
    </source>
</evidence>
<comment type="similarity">
    <text evidence="5">Belongs to the BI1 family.</text>
</comment>
<keyword evidence="2 5" id="KW-0812">Transmembrane</keyword>
<keyword evidence="4 5" id="KW-0472">Membrane</keyword>
<dbReference type="Pfam" id="PF01027">
    <property type="entry name" value="Bax1-I"/>
    <property type="match status" value="1"/>
</dbReference>
<feature type="transmembrane region" description="Helical" evidence="5">
    <location>
        <begin position="122"/>
        <end position="142"/>
    </location>
</feature>
<evidence type="ECO:0000313" key="6">
    <source>
        <dbReference type="Proteomes" id="UP000887581"/>
    </source>
</evidence>
<sequence length="331" mass="36944">MAQPYGYAGQPPYQYPGYQNGGNPYQQGPPPPGFIPQGMYFFLLQAFDAKVGGEERALLEISKNKNSVEFILKLEKLNYLTLVFIPPPPNHAGADTYVESGGVKSDFGFNSASVRAAFIRKVFTLVSIMLMVVTLMTAMPFLHHDTMMFIRTNPLLYIMSFITFLVVFLTLTCCESVRRSFPGNLIALSVLTLAMGYMTMMLCSYHRVISVLLCLIITLVCCVGIIIFSSQTKYDLTSMYSMVFIVGLVITCFGIVAIIASVAFHIKWLYTVYAGLAALLFMVHLAVDVQEIMGGRKYEISPEDYIFAAIQVFLDIILIFWNLLALFGSNK</sequence>
<feature type="transmembrane region" description="Helical" evidence="5">
    <location>
        <begin position="154"/>
        <end position="173"/>
    </location>
</feature>
<name>A0A915Q6F9_9BILA</name>
<feature type="transmembrane region" description="Helical" evidence="5">
    <location>
        <begin position="240"/>
        <end position="266"/>
    </location>
</feature>
<keyword evidence="3 5" id="KW-1133">Transmembrane helix</keyword>
<evidence type="ECO:0000256" key="1">
    <source>
        <dbReference type="ARBA" id="ARBA00004141"/>
    </source>
</evidence>
<evidence type="ECO:0000256" key="5">
    <source>
        <dbReference type="RuleBase" id="RU004379"/>
    </source>
</evidence>
<dbReference type="Proteomes" id="UP000887581">
    <property type="component" value="Unplaced"/>
</dbReference>
<dbReference type="GO" id="GO:0016020">
    <property type="term" value="C:membrane"/>
    <property type="evidence" value="ECO:0007669"/>
    <property type="project" value="UniProtKB-SubCell"/>
</dbReference>
<dbReference type="InterPro" id="IPR006214">
    <property type="entry name" value="Bax_inhibitor_1-related"/>
</dbReference>
<evidence type="ECO:0000313" key="7">
    <source>
        <dbReference type="WBParaSite" id="sdigi.contig69.g3540.t1"/>
    </source>
</evidence>
<evidence type="ECO:0000256" key="3">
    <source>
        <dbReference type="ARBA" id="ARBA00022989"/>
    </source>
</evidence>
<comment type="subcellular location">
    <subcellularLocation>
        <location evidence="1">Membrane</location>
        <topology evidence="1">Multi-pass membrane protein</topology>
    </subcellularLocation>
</comment>
<dbReference type="GO" id="GO:0005794">
    <property type="term" value="C:Golgi apparatus"/>
    <property type="evidence" value="ECO:0007669"/>
    <property type="project" value="TreeGrafter"/>
</dbReference>
<protein>
    <submittedName>
        <fullName evidence="7">Uncharacterized protein</fullName>
    </submittedName>
</protein>